<feature type="region of interest" description="Disordered" evidence="1">
    <location>
        <begin position="1"/>
        <end position="28"/>
    </location>
</feature>
<feature type="compositionally biased region" description="Basic and acidic residues" evidence="1">
    <location>
        <begin position="1"/>
        <end position="10"/>
    </location>
</feature>
<comment type="caution">
    <text evidence="2">The sequence shown here is derived from an EMBL/GenBank/DDBJ whole genome shotgun (WGS) entry which is preliminary data.</text>
</comment>
<evidence type="ECO:0008006" key="4">
    <source>
        <dbReference type="Google" id="ProtNLM"/>
    </source>
</evidence>
<evidence type="ECO:0000313" key="3">
    <source>
        <dbReference type="Proteomes" id="UP001458946"/>
    </source>
</evidence>
<dbReference type="Proteomes" id="UP001458946">
    <property type="component" value="Unassembled WGS sequence"/>
</dbReference>
<reference evidence="2 3" key="1">
    <citation type="submission" date="2024-02" db="EMBL/GenBank/DDBJ databases">
        <title>Deinococcus xinjiangensis NBRC 107630.</title>
        <authorList>
            <person name="Ichikawa N."/>
            <person name="Katano-Makiyama Y."/>
            <person name="Hidaka K."/>
        </authorList>
    </citation>
    <scope>NUCLEOTIDE SEQUENCE [LARGE SCALE GENOMIC DNA]</scope>
    <source>
        <strain evidence="2 3">NBRC 107630</strain>
    </source>
</reference>
<keyword evidence="3" id="KW-1185">Reference proteome</keyword>
<evidence type="ECO:0000256" key="1">
    <source>
        <dbReference type="SAM" id="MobiDB-lite"/>
    </source>
</evidence>
<dbReference type="EMBL" id="BAABRN010000056">
    <property type="protein sequence ID" value="GAA5503593.1"/>
    <property type="molecule type" value="Genomic_DNA"/>
</dbReference>
<gene>
    <name evidence="2" type="ORF">Dxin01_03352</name>
</gene>
<sequence length="74" mass="8086">MAPELTDKGHAAAGQWRNDPDELTEGIGASNSWGRRLALTTKLRLHLGSRRSLVVRAREITHLLSAAYPLHAAC</sequence>
<proteinExistence type="predicted"/>
<name>A0ABP9VED8_9DEIO</name>
<accession>A0ABP9VED8</accession>
<organism evidence="2 3">
    <name type="scientific">Deinococcus xinjiangensis</name>
    <dbReference type="NCBI Taxonomy" id="457454"/>
    <lineage>
        <taxon>Bacteria</taxon>
        <taxon>Thermotogati</taxon>
        <taxon>Deinococcota</taxon>
        <taxon>Deinococci</taxon>
        <taxon>Deinococcales</taxon>
        <taxon>Deinococcaceae</taxon>
        <taxon>Deinococcus</taxon>
    </lineage>
</organism>
<protein>
    <recommendedName>
        <fullName evidence="4">Transposase DDE domain-containing protein</fullName>
    </recommendedName>
</protein>
<evidence type="ECO:0000313" key="2">
    <source>
        <dbReference type="EMBL" id="GAA5503593.1"/>
    </source>
</evidence>